<feature type="compositionally biased region" description="Basic residues" evidence="1">
    <location>
        <begin position="15"/>
        <end position="26"/>
    </location>
</feature>
<proteinExistence type="predicted"/>
<dbReference type="AlphaFoldDB" id="A0A6J4SIU6"/>
<name>A0A6J4SIU6_9SPHN</name>
<evidence type="ECO:0000313" key="2">
    <source>
        <dbReference type="EMBL" id="CAA9500191.1"/>
    </source>
</evidence>
<organism evidence="2">
    <name type="scientific">uncultured Sphingomonadaceae bacterium</name>
    <dbReference type="NCBI Taxonomy" id="169976"/>
    <lineage>
        <taxon>Bacteria</taxon>
        <taxon>Pseudomonadati</taxon>
        <taxon>Pseudomonadota</taxon>
        <taxon>Alphaproteobacteria</taxon>
        <taxon>Sphingomonadales</taxon>
        <taxon>Sphingomonadaceae</taxon>
        <taxon>environmental samples</taxon>
    </lineage>
</organism>
<evidence type="ECO:0000256" key="1">
    <source>
        <dbReference type="SAM" id="MobiDB-lite"/>
    </source>
</evidence>
<reference evidence="2" key="1">
    <citation type="submission" date="2020-02" db="EMBL/GenBank/DDBJ databases">
        <authorList>
            <person name="Meier V. D."/>
        </authorList>
    </citation>
    <scope>NUCLEOTIDE SEQUENCE</scope>
    <source>
        <strain evidence="2">AVDCRST_MAG39</strain>
    </source>
</reference>
<accession>A0A6J4SIU6</accession>
<gene>
    <name evidence="2" type="ORF">AVDCRST_MAG39-1319</name>
</gene>
<feature type="non-terminal residue" evidence="2">
    <location>
        <position position="1"/>
    </location>
</feature>
<sequence length="87" mass="9669">GERGEHPRRNGGDRFRRRHDRPRRPGGRLPRTAPADEPAVGRAPPRLSDRLGGARRRPRPPRPHRRARARRVGAADGRGRGGGRGVV</sequence>
<dbReference type="EMBL" id="CADCVW010000052">
    <property type="protein sequence ID" value="CAA9500191.1"/>
    <property type="molecule type" value="Genomic_DNA"/>
</dbReference>
<feature type="compositionally biased region" description="Basic and acidic residues" evidence="1">
    <location>
        <begin position="1"/>
        <end position="14"/>
    </location>
</feature>
<feature type="non-terminal residue" evidence="2">
    <location>
        <position position="87"/>
    </location>
</feature>
<feature type="compositionally biased region" description="Basic residues" evidence="1">
    <location>
        <begin position="53"/>
        <end position="71"/>
    </location>
</feature>
<protein>
    <submittedName>
        <fullName evidence="2">Uncharacterized protein</fullName>
    </submittedName>
</protein>
<feature type="region of interest" description="Disordered" evidence="1">
    <location>
        <begin position="1"/>
        <end position="87"/>
    </location>
</feature>